<comment type="similarity">
    <text evidence="1 5">Belongs to the peptidase S41A family.</text>
</comment>
<evidence type="ECO:0000256" key="4">
    <source>
        <dbReference type="ARBA" id="ARBA00022825"/>
    </source>
</evidence>
<evidence type="ECO:0000256" key="5">
    <source>
        <dbReference type="RuleBase" id="RU004404"/>
    </source>
</evidence>
<dbReference type="EMBL" id="LCAH01000007">
    <property type="protein sequence ID" value="KKR86866.1"/>
    <property type="molecule type" value="Genomic_DNA"/>
</dbReference>
<gene>
    <name evidence="7" type="ORF">UU35_C0007G0012</name>
</gene>
<dbReference type="Proteomes" id="UP000034616">
    <property type="component" value="Unassembled WGS sequence"/>
</dbReference>
<evidence type="ECO:0000313" key="8">
    <source>
        <dbReference type="Proteomes" id="UP000034616"/>
    </source>
</evidence>
<dbReference type="Pfam" id="PF03572">
    <property type="entry name" value="Peptidase_S41"/>
    <property type="match status" value="1"/>
</dbReference>
<comment type="caution">
    <text evidence="7">The sequence shown here is derived from an EMBL/GenBank/DDBJ whole genome shotgun (WGS) entry which is preliminary data.</text>
</comment>
<accession>A0A0G0UH75</accession>
<dbReference type="Pfam" id="PF17820">
    <property type="entry name" value="PDZ_6"/>
    <property type="match status" value="1"/>
</dbReference>
<dbReference type="InterPro" id="IPR005151">
    <property type="entry name" value="Tail-specific_protease"/>
</dbReference>
<evidence type="ECO:0000256" key="1">
    <source>
        <dbReference type="ARBA" id="ARBA00009179"/>
    </source>
</evidence>
<dbReference type="Gene3D" id="3.90.226.10">
    <property type="entry name" value="2-enoyl-CoA Hydratase, Chain A, domain 1"/>
    <property type="match status" value="1"/>
</dbReference>
<dbReference type="SUPFAM" id="SSF50156">
    <property type="entry name" value="PDZ domain-like"/>
    <property type="match status" value="1"/>
</dbReference>
<dbReference type="Gene3D" id="3.30.750.44">
    <property type="match status" value="1"/>
</dbReference>
<dbReference type="PANTHER" id="PTHR32060:SF30">
    <property type="entry name" value="CARBOXY-TERMINAL PROCESSING PROTEASE CTPA"/>
    <property type="match status" value="1"/>
</dbReference>
<dbReference type="AlphaFoldDB" id="A0A0G0UH75"/>
<name>A0A0G0UH75_9BACT</name>
<dbReference type="SMART" id="SM00228">
    <property type="entry name" value="PDZ"/>
    <property type="match status" value="1"/>
</dbReference>
<dbReference type="InterPro" id="IPR041489">
    <property type="entry name" value="PDZ_6"/>
</dbReference>
<dbReference type="GO" id="GO:0006508">
    <property type="term" value="P:proteolysis"/>
    <property type="evidence" value="ECO:0007669"/>
    <property type="project" value="UniProtKB-KW"/>
</dbReference>
<dbReference type="GO" id="GO:0004175">
    <property type="term" value="F:endopeptidase activity"/>
    <property type="evidence" value="ECO:0007669"/>
    <property type="project" value="TreeGrafter"/>
</dbReference>
<dbReference type="PANTHER" id="PTHR32060">
    <property type="entry name" value="TAIL-SPECIFIC PROTEASE"/>
    <property type="match status" value="1"/>
</dbReference>
<sequence>MSVMLRSMSFSLFSSRIRLPRTVTFLIVLVCILTSFVFGLFLGRQQGVRLAVPSGEGRVLGQGGKTMTALEKDVDFQLFWNVWNLVKETYYQQPVSDKSLFYGAVMGMVAGLQDPYSVFFDPTAAEEFNKDLTGSFEGVGAEIGIKNHQLQIVAPLPGSPAEAAGIKSGDKIFLIDGKETANMTVEEAISLIRGERGTTVVLTISRDGLKDVMEVSVVRDTIKVNSVRAEMREDGIAVIHMYLFNEDTEPLFTAAVNESLSHGARGIILDLRSNPGGLLTAAIDVASAWIGKDPVVIQRVRDRQDVFPGSVSARLQGIPTVVLVNGGSASGSEIVAGALQDYGYATLIGEQTFGKGSVQDYRELDDGSAVKITIAEWLTPYGRSINHVGIAPDVQVPFTEEDFKNGRDPQFDTAIEWLQKAIK</sequence>
<dbReference type="CDD" id="cd07560">
    <property type="entry name" value="Peptidase_S41_CPP"/>
    <property type="match status" value="1"/>
</dbReference>
<dbReference type="Gene3D" id="2.30.42.10">
    <property type="match status" value="1"/>
</dbReference>
<proteinExistence type="inferred from homology"/>
<dbReference type="InterPro" id="IPR055210">
    <property type="entry name" value="CtpA/B_N"/>
</dbReference>
<dbReference type="PROSITE" id="PS50106">
    <property type="entry name" value="PDZ"/>
    <property type="match status" value="1"/>
</dbReference>
<feature type="domain" description="PDZ" evidence="6">
    <location>
        <begin position="125"/>
        <end position="207"/>
    </location>
</feature>
<evidence type="ECO:0000256" key="2">
    <source>
        <dbReference type="ARBA" id="ARBA00022670"/>
    </source>
</evidence>
<dbReference type="GO" id="GO:0008236">
    <property type="term" value="F:serine-type peptidase activity"/>
    <property type="evidence" value="ECO:0007669"/>
    <property type="project" value="UniProtKB-KW"/>
</dbReference>
<dbReference type="InterPro" id="IPR001478">
    <property type="entry name" value="PDZ"/>
</dbReference>
<evidence type="ECO:0000256" key="3">
    <source>
        <dbReference type="ARBA" id="ARBA00022801"/>
    </source>
</evidence>
<dbReference type="SUPFAM" id="SSF52096">
    <property type="entry name" value="ClpP/crotonase"/>
    <property type="match status" value="1"/>
</dbReference>
<dbReference type="CDD" id="cd06782">
    <property type="entry name" value="cpPDZ_CPP-like"/>
    <property type="match status" value="1"/>
</dbReference>
<dbReference type="GO" id="GO:0007165">
    <property type="term" value="P:signal transduction"/>
    <property type="evidence" value="ECO:0007669"/>
    <property type="project" value="TreeGrafter"/>
</dbReference>
<keyword evidence="3 5" id="KW-0378">Hydrolase</keyword>
<dbReference type="FunFam" id="2.30.42.10:FF:000063">
    <property type="entry name" value="Peptidase, S41 family"/>
    <property type="match status" value="1"/>
</dbReference>
<dbReference type="Pfam" id="PF22694">
    <property type="entry name" value="CtpB_N-like"/>
    <property type="match status" value="1"/>
</dbReference>
<keyword evidence="4 5" id="KW-0720">Serine protease</keyword>
<keyword evidence="2 5" id="KW-0645">Protease</keyword>
<dbReference type="InterPro" id="IPR029045">
    <property type="entry name" value="ClpP/crotonase-like_dom_sf"/>
</dbReference>
<dbReference type="InterPro" id="IPR036034">
    <property type="entry name" value="PDZ_sf"/>
</dbReference>
<dbReference type="InterPro" id="IPR004447">
    <property type="entry name" value="Peptidase_S41A"/>
</dbReference>
<evidence type="ECO:0000313" key="7">
    <source>
        <dbReference type="EMBL" id="KKR86866.1"/>
    </source>
</evidence>
<organism evidence="7 8">
    <name type="scientific">Candidatus Uhrbacteria bacterium GW2011_GWC2_41_11</name>
    <dbReference type="NCBI Taxonomy" id="1618985"/>
    <lineage>
        <taxon>Bacteria</taxon>
        <taxon>Candidatus Uhriibacteriota</taxon>
    </lineage>
</organism>
<protein>
    <submittedName>
        <fullName evidence="7">Carboxyl-terminal protease</fullName>
    </submittedName>
</protein>
<dbReference type="GO" id="GO:0030288">
    <property type="term" value="C:outer membrane-bounded periplasmic space"/>
    <property type="evidence" value="ECO:0007669"/>
    <property type="project" value="TreeGrafter"/>
</dbReference>
<dbReference type="SMART" id="SM00245">
    <property type="entry name" value="TSPc"/>
    <property type="match status" value="1"/>
</dbReference>
<reference evidence="7 8" key="1">
    <citation type="journal article" date="2015" name="Nature">
        <title>rRNA introns, odd ribosomes, and small enigmatic genomes across a large radiation of phyla.</title>
        <authorList>
            <person name="Brown C.T."/>
            <person name="Hug L.A."/>
            <person name="Thomas B.C."/>
            <person name="Sharon I."/>
            <person name="Castelle C.J."/>
            <person name="Singh A."/>
            <person name="Wilkins M.J."/>
            <person name="Williams K.H."/>
            <person name="Banfield J.F."/>
        </authorList>
    </citation>
    <scope>NUCLEOTIDE SEQUENCE [LARGE SCALE GENOMIC DNA]</scope>
</reference>
<dbReference type="NCBIfam" id="TIGR00225">
    <property type="entry name" value="prc"/>
    <property type="match status" value="1"/>
</dbReference>
<evidence type="ECO:0000259" key="6">
    <source>
        <dbReference type="PROSITE" id="PS50106"/>
    </source>
</evidence>